<comment type="similarity">
    <text evidence="1">Belongs to the TRAFAC class TrmE-Era-EngA-EngB-Septin-like GTPase superfamily. AIG1/Toc34/Toc159-like paraseptin GTPase family. IAN subfamily.</text>
</comment>
<dbReference type="InterPro" id="IPR045058">
    <property type="entry name" value="GIMA/IAN/Toc"/>
</dbReference>
<evidence type="ECO:0000313" key="7">
    <source>
        <dbReference type="Proteomes" id="UP001345963"/>
    </source>
</evidence>
<dbReference type="Gene3D" id="3.40.50.300">
    <property type="entry name" value="P-loop containing nucleotide triphosphate hydrolases"/>
    <property type="match status" value="1"/>
</dbReference>
<dbReference type="InterPro" id="IPR027417">
    <property type="entry name" value="P-loop_NTPase"/>
</dbReference>
<dbReference type="PANTHER" id="PTHR10903:SF190">
    <property type="entry name" value="GTPASE IMAP FAMILY MEMBER 4-LIKE"/>
    <property type="match status" value="1"/>
</dbReference>
<keyword evidence="7" id="KW-1185">Reference proteome</keyword>
<evidence type="ECO:0000256" key="3">
    <source>
        <dbReference type="ARBA" id="ARBA00023134"/>
    </source>
</evidence>
<dbReference type="PANTHER" id="PTHR10903">
    <property type="entry name" value="GTPASE, IMAP FAMILY MEMBER-RELATED"/>
    <property type="match status" value="1"/>
</dbReference>
<evidence type="ECO:0000256" key="1">
    <source>
        <dbReference type="ARBA" id="ARBA00008535"/>
    </source>
</evidence>
<evidence type="ECO:0000256" key="2">
    <source>
        <dbReference type="ARBA" id="ARBA00022741"/>
    </source>
</evidence>
<organism evidence="6 7">
    <name type="scientific">Ataeniobius toweri</name>
    <dbReference type="NCBI Taxonomy" id="208326"/>
    <lineage>
        <taxon>Eukaryota</taxon>
        <taxon>Metazoa</taxon>
        <taxon>Chordata</taxon>
        <taxon>Craniata</taxon>
        <taxon>Vertebrata</taxon>
        <taxon>Euteleostomi</taxon>
        <taxon>Actinopterygii</taxon>
        <taxon>Neopterygii</taxon>
        <taxon>Teleostei</taxon>
        <taxon>Neoteleostei</taxon>
        <taxon>Acanthomorphata</taxon>
        <taxon>Ovalentaria</taxon>
        <taxon>Atherinomorphae</taxon>
        <taxon>Cyprinodontiformes</taxon>
        <taxon>Goodeidae</taxon>
        <taxon>Ataeniobius</taxon>
    </lineage>
</organism>
<evidence type="ECO:0000256" key="4">
    <source>
        <dbReference type="SAM" id="Phobius"/>
    </source>
</evidence>
<dbReference type="Pfam" id="PF04548">
    <property type="entry name" value="AIG1"/>
    <property type="match status" value="1"/>
</dbReference>
<dbReference type="Proteomes" id="UP001345963">
    <property type="component" value="Unassembled WGS sequence"/>
</dbReference>
<keyword evidence="4" id="KW-1133">Transmembrane helix</keyword>
<proteinExistence type="inferred from homology"/>
<reference evidence="6 7" key="1">
    <citation type="submission" date="2021-07" db="EMBL/GenBank/DDBJ databases">
        <authorList>
            <person name="Palmer J.M."/>
        </authorList>
    </citation>
    <scope>NUCLEOTIDE SEQUENCE [LARGE SCALE GENOMIC DNA]</scope>
    <source>
        <strain evidence="6 7">AT_MEX2019</strain>
        <tissue evidence="6">Muscle</tissue>
    </source>
</reference>
<protein>
    <recommendedName>
        <fullName evidence="5">AIG1-type G domain-containing protein</fullName>
    </recommendedName>
</protein>
<comment type="caution">
    <text evidence="6">The sequence shown here is derived from an EMBL/GenBank/DDBJ whole genome shotgun (WGS) entry which is preliminary data.</text>
</comment>
<keyword evidence="4" id="KW-0472">Membrane</keyword>
<sequence length="345" mass="39996">MFGLAKRRNKDFKRSFYLQNCNLLLIFFAEPLRIMLIGKSGAGKSSSGNTVLNKMVFKSDMKLKRVTIHCEKEEGMIEDTPVAVIDTPGLFEKDRDKEEIVREILMRVKLQEPGPHVFVFVVPLGRLTQEDEDTHRLIEAKFGPRVWDYTIVLFTHGDRLEGKTINQVISESDDNLRNFIRKCSGGFHVFNNKNPEDQLQVTHFLEKIQTLVALNGGGHYHTKLYPKQEHTIRERQENILAERSRAINCKLEGLKNNYKEEELKMKIRELWRKEDENARKDAEKEIRISMVFRVLLLLALMALLLGCVLKIPVGYQFAGAVIWIGMFFKIPLNFPNKIPWPAKKN</sequence>
<dbReference type="InterPro" id="IPR006703">
    <property type="entry name" value="G_AIG1"/>
</dbReference>
<evidence type="ECO:0000259" key="5">
    <source>
        <dbReference type="PROSITE" id="PS51720"/>
    </source>
</evidence>
<accession>A0ABU7B747</accession>
<name>A0ABU7B747_9TELE</name>
<keyword evidence="2" id="KW-0547">Nucleotide-binding</keyword>
<dbReference type="SUPFAM" id="SSF52540">
    <property type="entry name" value="P-loop containing nucleoside triphosphate hydrolases"/>
    <property type="match status" value="1"/>
</dbReference>
<feature type="transmembrane region" description="Helical" evidence="4">
    <location>
        <begin position="290"/>
        <end position="311"/>
    </location>
</feature>
<feature type="transmembrane region" description="Helical" evidence="4">
    <location>
        <begin position="317"/>
        <end position="334"/>
    </location>
</feature>
<dbReference type="EMBL" id="JAHUTI010042890">
    <property type="protein sequence ID" value="MED6246387.1"/>
    <property type="molecule type" value="Genomic_DNA"/>
</dbReference>
<gene>
    <name evidence="6" type="ORF">ATANTOWER_017176</name>
</gene>
<dbReference type="PROSITE" id="PS51720">
    <property type="entry name" value="G_AIG1"/>
    <property type="match status" value="1"/>
</dbReference>
<keyword evidence="3" id="KW-0342">GTP-binding</keyword>
<dbReference type="CDD" id="cd01852">
    <property type="entry name" value="AIG1"/>
    <property type="match status" value="1"/>
</dbReference>
<feature type="domain" description="AIG1-type G" evidence="5">
    <location>
        <begin position="29"/>
        <end position="229"/>
    </location>
</feature>
<keyword evidence="4" id="KW-0812">Transmembrane</keyword>
<evidence type="ECO:0000313" key="6">
    <source>
        <dbReference type="EMBL" id="MED6246387.1"/>
    </source>
</evidence>